<evidence type="ECO:0000313" key="5">
    <source>
        <dbReference type="EMBL" id="RKW69695.1"/>
    </source>
</evidence>
<evidence type="ECO:0000313" key="6">
    <source>
        <dbReference type="Proteomes" id="UP000273119"/>
    </source>
</evidence>
<evidence type="ECO:0000256" key="2">
    <source>
        <dbReference type="SAM" id="MobiDB-lite"/>
    </source>
</evidence>
<protein>
    <recommendedName>
        <fullName evidence="4">Leucine rich repeat variant domain-containing protein</fullName>
    </recommendedName>
</protein>
<dbReference type="EMBL" id="QQXL01000007">
    <property type="protein sequence ID" value="RKW69695.1"/>
    <property type="molecule type" value="Genomic_DNA"/>
</dbReference>
<accession>A0A496PGT8</accession>
<keyword evidence="3" id="KW-0472">Membrane</keyword>
<keyword evidence="3" id="KW-0812">Transmembrane</keyword>
<feature type="region of interest" description="Disordered" evidence="2">
    <location>
        <begin position="107"/>
        <end position="164"/>
    </location>
</feature>
<evidence type="ECO:0000256" key="1">
    <source>
        <dbReference type="SAM" id="Coils"/>
    </source>
</evidence>
<dbReference type="InterPro" id="IPR057893">
    <property type="entry name" value="LRV_2"/>
</dbReference>
<feature type="transmembrane region" description="Helical" evidence="3">
    <location>
        <begin position="79"/>
        <end position="102"/>
    </location>
</feature>
<feature type="domain" description="Leucine rich repeat variant" evidence="4">
    <location>
        <begin position="17"/>
        <end position="64"/>
    </location>
</feature>
<keyword evidence="3" id="KW-1133">Transmembrane helix</keyword>
<sequence length="399" mass="44074">MDDVYHVDMAMGPADRDWLAARDPNAHPQLLADIAARRWDLHALIAQHPRAYPQLRQWIAAVNPNSMRPQQLTPRRSGAWGWVIGVGSLTLVGAVALISALISSSLVPSDPDTRQPRTPLASRQAPLPSRQIPIPTHRAPLPSRQPLPTRPAPQPAPSAPSTDPVAKVIAAFKKDRDKFNTLAAKLNGNPVAPLVTNERRFRYLEGYLSQSGLSESNAKKAATEARQHLESLEKAIAAAKKRRGNSSGTSIEQYVDDSADGFVALSWDATTACNSKLKGDMKIGGCVKDNKAKIHLRRRDGTFGQWSQKMIVVHEMAHVYQVVDEERNWPKASEMDKLLKKGLFRGSHESMADCYSLEYLDEPDLKQGNAWVGYGYVCNASERKAIRKWAADVNVPMTD</sequence>
<feature type="compositionally biased region" description="Pro residues" evidence="2">
    <location>
        <begin position="143"/>
        <end position="158"/>
    </location>
</feature>
<comment type="caution">
    <text evidence="5">The sequence shown here is derived from an EMBL/GenBank/DDBJ whole genome shotgun (WGS) entry which is preliminary data.</text>
</comment>
<keyword evidence="6" id="KW-1185">Reference proteome</keyword>
<keyword evidence="1" id="KW-0175">Coiled coil</keyword>
<evidence type="ECO:0000256" key="3">
    <source>
        <dbReference type="SAM" id="Phobius"/>
    </source>
</evidence>
<gene>
    <name evidence="5" type="ORF">DWQ67_11375</name>
</gene>
<dbReference type="AlphaFoldDB" id="A0A496PGT8"/>
<proteinExistence type="predicted"/>
<dbReference type="Proteomes" id="UP000273119">
    <property type="component" value="Unassembled WGS sequence"/>
</dbReference>
<feature type="coiled-coil region" evidence="1">
    <location>
        <begin position="215"/>
        <end position="242"/>
    </location>
</feature>
<organism evidence="5 6">
    <name type="scientific">Galactobacter caseinivorans</name>
    <dbReference type="NCBI Taxonomy" id="2676123"/>
    <lineage>
        <taxon>Bacteria</taxon>
        <taxon>Bacillati</taxon>
        <taxon>Actinomycetota</taxon>
        <taxon>Actinomycetes</taxon>
        <taxon>Micrococcales</taxon>
        <taxon>Micrococcaceae</taxon>
        <taxon>Galactobacter</taxon>
    </lineage>
</organism>
<evidence type="ECO:0000259" key="4">
    <source>
        <dbReference type="Pfam" id="PF25591"/>
    </source>
</evidence>
<dbReference type="Pfam" id="PF25591">
    <property type="entry name" value="LRV_2"/>
    <property type="match status" value="1"/>
</dbReference>
<reference evidence="5 6" key="1">
    <citation type="submission" date="2018-07" db="EMBL/GenBank/DDBJ databases">
        <title>Arthrobacter sp. nov., isolated from raw cow's milk with high bacterial count.</title>
        <authorList>
            <person name="Hahne J."/>
            <person name="Isele D."/>
            <person name="Lipski A."/>
        </authorList>
    </citation>
    <scope>NUCLEOTIDE SEQUENCE [LARGE SCALE GENOMIC DNA]</scope>
    <source>
        <strain evidence="5 6">JZ R-183</strain>
    </source>
</reference>
<name>A0A496PGT8_9MICC</name>